<protein>
    <submittedName>
        <fullName evidence="2">Uncharacterized protein</fullName>
    </submittedName>
</protein>
<keyword evidence="1" id="KW-0812">Transmembrane</keyword>
<feature type="transmembrane region" description="Helical" evidence="1">
    <location>
        <begin position="86"/>
        <end position="103"/>
    </location>
</feature>
<name>A0ABM8KWG5_9BURK</name>
<evidence type="ECO:0000313" key="2">
    <source>
        <dbReference type="EMBL" id="CAB3694541.1"/>
    </source>
</evidence>
<keyword evidence="3" id="KW-1185">Reference proteome</keyword>
<reference evidence="2 3" key="1">
    <citation type="submission" date="2020-04" db="EMBL/GenBank/DDBJ databases">
        <authorList>
            <person name="De Canck E."/>
        </authorList>
    </citation>
    <scope>NUCLEOTIDE SEQUENCE [LARGE SCALE GENOMIC DNA]</scope>
    <source>
        <strain evidence="2 3">LMG 1873</strain>
    </source>
</reference>
<organism evidence="2 3">
    <name type="scientific">Achromobacter piechaudii</name>
    <dbReference type="NCBI Taxonomy" id="72556"/>
    <lineage>
        <taxon>Bacteria</taxon>
        <taxon>Pseudomonadati</taxon>
        <taxon>Pseudomonadota</taxon>
        <taxon>Betaproteobacteria</taxon>
        <taxon>Burkholderiales</taxon>
        <taxon>Alcaligenaceae</taxon>
        <taxon>Achromobacter</taxon>
    </lineage>
</organism>
<dbReference type="EMBL" id="CADIJS010000002">
    <property type="protein sequence ID" value="CAB3694541.1"/>
    <property type="molecule type" value="Genomic_DNA"/>
</dbReference>
<keyword evidence="1" id="KW-1133">Transmembrane helix</keyword>
<feature type="transmembrane region" description="Helical" evidence="1">
    <location>
        <begin position="54"/>
        <end position="74"/>
    </location>
</feature>
<comment type="caution">
    <text evidence="2">The sequence shown here is derived from an EMBL/GenBank/DDBJ whole genome shotgun (WGS) entry which is preliminary data.</text>
</comment>
<evidence type="ECO:0000256" key="1">
    <source>
        <dbReference type="SAM" id="Phobius"/>
    </source>
</evidence>
<dbReference type="Proteomes" id="UP000494116">
    <property type="component" value="Unassembled WGS sequence"/>
</dbReference>
<dbReference type="RefSeq" id="WP_061303049.1">
    <property type="nucleotide sequence ID" value="NZ_CADIJS010000002.1"/>
</dbReference>
<proteinExistence type="predicted"/>
<sequence length="149" mass="16188">MKLNKLHERIGTALLVLIPLIYAFYVTVLSLSFGKFQAMYLGAGNSHGMALGRTVLHVLLSPGAFAAGAAVVLLRHRPAQPIRWAWAVFAWLWFSMALSVVLAPFFPAWAASQALWALALLLTWRAVRAPRCVSVYRDALGQGGAGRSA</sequence>
<gene>
    <name evidence="2" type="ORF">LMG1873_02295</name>
</gene>
<evidence type="ECO:0000313" key="3">
    <source>
        <dbReference type="Proteomes" id="UP000494116"/>
    </source>
</evidence>
<keyword evidence="1" id="KW-0472">Membrane</keyword>
<feature type="transmembrane region" description="Helical" evidence="1">
    <location>
        <begin position="12"/>
        <end position="34"/>
    </location>
</feature>
<accession>A0ABM8KWG5</accession>